<dbReference type="EMBL" id="FNQJ01000004">
    <property type="protein sequence ID" value="SEA01635.1"/>
    <property type="molecule type" value="Genomic_DNA"/>
</dbReference>
<dbReference type="GO" id="GO:0015288">
    <property type="term" value="F:porin activity"/>
    <property type="evidence" value="ECO:0007669"/>
    <property type="project" value="UniProtKB-KW"/>
</dbReference>
<dbReference type="Proteomes" id="UP000199002">
    <property type="component" value="Unassembled WGS sequence"/>
</dbReference>
<dbReference type="GO" id="GO:0046930">
    <property type="term" value="C:pore complex"/>
    <property type="evidence" value="ECO:0007669"/>
    <property type="project" value="UniProtKB-KW"/>
</dbReference>
<keyword evidence="14" id="KW-1185">Reference proteome</keyword>
<keyword evidence="6 11" id="KW-0732">Signal</keyword>
<dbReference type="GeneID" id="34233455"/>
<dbReference type="GO" id="GO:0009279">
    <property type="term" value="C:cell outer membrane"/>
    <property type="evidence" value="ECO:0007669"/>
    <property type="project" value="UniProtKB-SubCell"/>
</dbReference>
<evidence type="ECO:0000256" key="5">
    <source>
        <dbReference type="ARBA" id="ARBA00022692"/>
    </source>
</evidence>
<dbReference type="STRING" id="592050.SAMN05421875_10484"/>
<dbReference type="RefSeq" id="WP_092697297.1">
    <property type="nucleotide sequence ID" value="NZ_CAXIQL010000016.1"/>
</dbReference>
<evidence type="ECO:0000256" key="9">
    <source>
        <dbReference type="ARBA" id="ARBA00023136"/>
    </source>
</evidence>
<dbReference type="CDD" id="cd00342">
    <property type="entry name" value="gram_neg_porins"/>
    <property type="match status" value="1"/>
</dbReference>
<keyword evidence="4" id="KW-1134">Transmembrane beta strand</keyword>
<keyword evidence="7" id="KW-0406">Ion transport</keyword>
<reference evidence="14" key="1">
    <citation type="submission" date="2016-10" db="EMBL/GenBank/DDBJ databases">
        <authorList>
            <person name="Varghese N."/>
            <person name="Submissions S."/>
        </authorList>
    </citation>
    <scope>NUCLEOTIDE SEQUENCE [LARGE SCALE GENOMIC DNA]</scope>
    <source>
        <strain evidence="14">DSM 25157</strain>
    </source>
</reference>
<feature type="chain" id="PRO_5011621906" evidence="11">
    <location>
        <begin position="24"/>
        <end position="362"/>
    </location>
</feature>
<dbReference type="AlphaFoldDB" id="A0A1H3XQ96"/>
<dbReference type="PANTHER" id="PTHR34501:SF9">
    <property type="entry name" value="MAJOR OUTER MEMBRANE PROTEIN P.IA"/>
    <property type="match status" value="1"/>
</dbReference>
<organism evidence="13 14">
    <name type="scientific">Acidovorax soli</name>
    <dbReference type="NCBI Taxonomy" id="592050"/>
    <lineage>
        <taxon>Bacteria</taxon>
        <taxon>Pseudomonadati</taxon>
        <taxon>Pseudomonadota</taxon>
        <taxon>Betaproteobacteria</taxon>
        <taxon>Burkholderiales</taxon>
        <taxon>Comamonadaceae</taxon>
        <taxon>Acidovorax</taxon>
    </lineage>
</organism>
<evidence type="ECO:0000256" key="10">
    <source>
        <dbReference type="ARBA" id="ARBA00023237"/>
    </source>
</evidence>
<feature type="domain" description="Porin" evidence="12">
    <location>
        <begin position="11"/>
        <end position="344"/>
    </location>
</feature>
<evidence type="ECO:0000256" key="8">
    <source>
        <dbReference type="ARBA" id="ARBA00023114"/>
    </source>
</evidence>
<evidence type="ECO:0000256" key="4">
    <source>
        <dbReference type="ARBA" id="ARBA00022452"/>
    </source>
</evidence>
<evidence type="ECO:0000256" key="6">
    <source>
        <dbReference type="ARBA" id="ARBA00022729"/>
    </source>
</evidence>
<keyword evidence="8" id="KW-0626">Porin</keyword>
<evidence type="ECO:0000256" key="2">
    <source>
        <dbReference type="ARBA" id="ARBA00011233"/>
    </source>
</evidence>
<keyword evidence="10" id="KW-0998">Cell outer membrane</keyword>
<keyword evidence="5" id="KW-0812">Transmembrane</keyword>
<dbReference type="GO" id="GO:0006811">
    <property type="term" value="P:monoatomic ion transport"/>
    <property type="evidence" value="ECO:0007669"/>
    <property type="project" value="UniProtKB-KW"/>
</dbReference>
<name>A0A1H3XQ96_9BURK</name>
<proteinExistence type="predicted"/>
<dbReference type="SUPFAM" id="SSF56935">
    <property type="entry name" value="Porins"/>
    <property type="match status" value="1"/>
</dbReference>
<comment type="subunit">
    <text evidence="2">Homotrimer.</text>
</comment>
<keyword evidence="3" id="KW-0813">Transport</keyword>
<dbReference type="PANTHER" id="PTHR34501">
    <property type="entry name" value="PROTEIN YDDL-RELATED"/>
    <property type="match status" value="1"/>
</dbReference>
<gene>
    <name evidence="13" type="ORF">SAMN05421875_10484</name>
</gene>
<accession>A0A1H3XQ96</accession>
<evidence type="ECO:0000256" key="11">
    <source>
        <dbReference type="SAM" id="SignalP"/>
    </source>
</evidence>
<evidence type="ECO:0000256" key="3">
    <source>
        <dbReference type="ARBA" id="ARBA00022448"/>
    </source>
</evidence>
<dbReference type="InterPro" id="IPR023614">
    <property type="entry name" value="Porin_dom_sf"/>
</dbReference>
<evidence type="ECO:0000256" key="1">
    <source>
        <dbReference type="ARBA" id="ARBA00004571"/>
    </source>
</evidence>
<dbReference type="Gene3D" id="2.40.160.10">
    <property type="entry name" value="Porin"/>
    <property type="match status" value="1"/>
</dbReference>
<feature type="signal peptide" evidence="11">
    <location>
        <begin position="1"/>
        <end position="23"/>
    </location>
</feature>
<dbReference type="InterPro" id="IPR050298">
    <property type="entry name" value="Gram-neg_bact_OMP"/>
</dbReference>
<dbReference type="Pfam" id="PF13609">
    <property type="entry name" value="Porin_4"/>
    <property type="match status" value="1"/>
</dbReference>
<dbReference type="InterPro" id="IPR033900">
    <property type="entry name" value="Gram_neg_porin_domain"/>
</dbReference>
<evidence type="ECO:0000256" key="7">
    <source>
        <dbReference type="ARBA" id="ARBA00023065"/>
    </source>
</evidence>
<protein>
    <submittedName>
        <fullName evidence="13">Outer membrane protein (Porin)</fullName>
    </submittedName>
</protein>
<evidence type="ECO:0000313" key="14">
    <source>
        <dbReference type="Proteomes" id="UP000199002"/>
    </source>
</evidence>
<comment type="subcellular location">
    <subcellularLocation>
        <location evidence="1">Cell outer membrane</location>
        <topology evidence="1">Multi-pass membrane protein</topology>
    </subcellularLocation>
</comment>
<keyword evidence="9" id="KW-0472">Membrane</keyword>
<evidence type="ECO:0000313" key="13">
    <source>
        <dbReference type="EMBL" id="SEA01635.1"/>
    </source>
</evidence>
<evidence type="ECO:0000259" key="12">
    <source>
        <dbReference type="Pfam" id="PF13609"/>
    </source>
</evidence>
<sequence>MTLINKTLIAGAALLAVAGSAQAQSNVTLFGRADASVGKLIGNSQTGMYQGKGSLLGLKGEEDLGGGNYAFFQLYSDIFLQNGTTLNGDGQSGRAGFWGSRSIVGWRNKELLIDFGRKLTPAWTVGLQADPWGTYSYVAVNTTGLFGAGLFSSARNQNAASVNWNSDGFFAGLQVAESDPKKVVTRGGGPNPVPNMPNIVADGTRPLSIGAGYNKGPVYVGLGYERTGYGTTALMFSGTYDFSAVKLLVGLGSGSHTNASGEKDLKGTNMLIGATMPVGIGELRTSYSVLSTKARNASGGYDVLKVNRDGQMVDAYPNNSRKFGLGYFYPLSKRTEVFVNYARDQKAYKEKNGFDMGLTHHF</sequence>